<sequence>MQLKYDFVDLPLNEIRVGATGRTLLDYCLNRSLIFALAMNEVFGYDIIAIWRPIIQHNRVLQMKLLKVYLETSYLGKRYLFDPSGNTQTSELIKYEGAITELIPPQQFRSQMKDLTKKFSEGDFDETNFDNSFAQELEEIKQFILENPIRYVPIFSYIENALTESGWEQVERSLYHPDKEEPFHRAVTGCRFSATRSVGQFQHIIVIDVLKDGGVIYHIETDDNHRIFQTGVCSMEQFILVLKECVDIKYPIRSQVIISALKITGEVIYTTINNNYKPLYLVDFLGGKHWLENDDLMAISTN</sequence>
<dbReference type="OrthoDB" id="9881484at2"/>
<gene>
    <name evidence="1" type="ORF">ACZ11_12245</name>
</gene>
<dbReference type="GeneID" id="96599003"/>
<dbReference type="AlphaFoldDB" id="A0A0K9FFD2"/>
<name>A0A0K9FFD2_9BACI</name>
<accession>A0A0K9FFD2</accession>
<dbReference type="EMBL" id="LFXJ01000005">
    <property type="protein sequence ID" value="KMY32851.1"/>
    <property type="molecule type" value="Genomic_DNA"/>
</dbReference>
<comment type="caution">
    <text evidence="1">The sequence shown here is derived from an EMBL/GenBank/DDBJ whole genome shotgun (WGS) entry which is preliminary data.</text>
</comment>
<dbReference type="RefSeq" id="WP_049666445.1">
    <property type="nucleotide sequence ID" value="NZ_LFXJ01000005.1"/>
</dbReference>
<protein>
    <submittedName>
        <fullName evidence="1">Uncharacterized protein</fullName>
    </submittedName>
</protein>
<reference evidence="2" key="1">
    <citation type="submission" date="2015-07" db="EMBL/GenBank/DDBJ databases">
        <authorList>
            <consortium name="Consortium for Microbial Forensics and Genomics (microFORGE)"/>
            <person name="Knight B.M."/>
            <person name="Roberts D.P."/>
            <person name="Lin D."/>
            <person name="Hari K."/>
            <person name="Fletcher J."/>
            <person name="Melcher U."/>
            <person name="Blagden T."/>
            <person name="Winegar R.A."/>
        </authorList>
    </citation>
    <scope>NUCLEOTIDE SEQUENCE [LARGE SCALE GENOMIC DNA]</scope>
    <source>
        <strain evidence="2">DSM 23493</strain>
    </source>
</reference>
<organism evidence="1 2">
    <name type="scientific">Lysinibacillus xylanilyticus</name>
    <dbReference type="NCBI Taxonomy" id="582475"/>
    <lineage>
        <taxon>Bacteria</taxon>
        <taxon>Bacillati</taxon>
        <taxon>Bacillota</taxon>
        <taxon>Bacilli</taxon>
        <taxon>Bacillales</taxon>
        <taxon>Bacillaceae</taxon>
        <taxon>Lysinibacillus</taxon>
    </lineage>
</organism>
<evidence type="ECO:0000313" key="2">
    <source>
        <dbReference type="Proteomes" id="UP000037326"/>
    </source>
</evidence>
<evidence type="ECO:0000313" key="1">
    <source>
        <dbReference type="EMBL" id="KMY32851.1"/>
    </source>
</evidence>
<dbReference type="PATRIC" id="fig|582475.4.peg.2077"/>
<dbReference type="Proteomes" id="UP000037326">
    <property type="component" value="Unassembled WGS sequence"/>
</dbReference>
<proteinExistence type="predicted"/>